<name>X0SVV8_9ZZZZ</name>
<organism evidence="1">
    <name type="scientific">marine sediment metagenome</name>
    <dbReference type="NCBI Taxonomy" id="412755"/>
    <lineage>
        <taxon>unclassified sequences</taxon>
        <taxon>metagenomes</taxon>
        <taxon>ecological metagenomes</taxon>
    </lineage>
</organism>
<evidence type="ECO:0008006" key="2">
    <source>
        <dbReference type="Google" id="ProtNLM"/>
    </source>
</evidence>
<gene>
    <name evidence="1" type="ORF">S01H1_01426</name>
</gene>
<accession>X0SVV8</accession>
<dbReference type="AlphaFoldDB" id="X0SVV8"/>
<reference evidence="1" key="1">
    <citation type="journal article" date="2014" name="Front. Microbiol.">
        <title>High frequency of phylogenetically diverse reductive dehalogenase-homologous genes in deep subseafloor sedimentary metagenomes.</title>
        <authorList>
            <person name="Kawai M."/>
            <person name="Futagami T."/>
            <person name="Toyoda A."/>
            <person name="Takaki Y."/>
            <person name="Nishi S."/>
            <person name="Hori S."/>
            <person name="Arai W."/>
            <person name="Tsubouchi T."/>
            <person name="Morono Y."/>
            <person name="Uchiyama I."/>
            <person name="Ito T."/>
            <person name="Fujiyama A."/>
            <person name="Inagaki F."/>
            <person name="Takami H."/>
        </authorList>
    </citation>
    <scope>NUCLEOTIDE SEQUENCE</scope>
    <source>
        <strain evidence="1">Expedition CK06-06</strain>
    </source>
</reference>
<dbReference type="Gene3D" id="3.20.20.150">
    <property type="entry name" value="Divalent-metal-dependent TIM barrel enzymes"/>
    <property type="match status" value="1"/>
</dbReference>
<protein>
    <recommendedName>
        <fullName evidence="2">Xylose isomerase-like TIM barrel domain-containing protein</fullName>
    </recommendedName>
</protein>
<dbReference type="EMBL" id="BARS01000615">
    <property type="protein sequence ID" value="GAF80037.1"/>
    <property type="molecule type" value="Genomic_DNA"/>
</dbReference>
<evidence type="ECO:0000313" key="1">
    <source>
        <dbReference type="EMBL" id="GAF80037.1"/>
    </source>
</evidence>
<feature type="non-terminal residue" evidence="1">
    <location>
        <position position="49"/>
    </location>
</feature>
<comment type="caution">
    <text evidence="1">The sequence shown here is derived from an EMBL/GenBank/DDBJ whole genome shotgun (WGS) entry which is preliminary data.</text>
</comment>
<sequence length="49" mass="5950">MQYSISNWIYATEDLEKSFQRLAKYKYDAVELEGEPDKEKYEPKKVKKM</sequence>
<proteinExistence type="predicted"/>